<evidence type="ECO:0000313" key="2">
    <source>
        <dbReference type="EMBL" id="GIG03587.1"/>
    </source>
</evidence>
<protein>
    <submittedName>
        <fullName evidence="2">Alpha/beta hydrolase</fullName>
    </submittedName>
</protein>
<dbReference type="Proteomes" id="UP000630887">
    <property type="component" value="Unassembled WGS sequence"/>
</dbReference>
<comment type="caution">
    <text evidence="2">The sequence shown here is derived from an EMBL/GenBank/DDBJ whole genome shotgun (WGS) entry which is preliminary data.</text>
</comment>
<organism evidence="2 3">
    <name type="scientific">Catellatospora coxensis</name>
    <dbReference type="NCBI Taxonomy" id="310354"/>
    <lineage>
        <taxon>Bacteria</taxon>
        <taxon>Bacillati</taxon>
        <taxon>Actinomycetota</taxon>
        <taxon>Actinomycetes</taxon>
        <taxon>Micromonosporales</taxon>
        <taxon>Micromonosporaceae</taxon>
        <taxon>Catellatospora</taxon>
    </lineage>
</organism>
<evidence type="ECO:0000313" key="3">
    <source>
        <dbReference type="Proteomes" id="UP000630887"/>
    </source>
</evidence>
<dbReference type="PANTHER" id="PTHR43433:SF10">
    <property type="entry name" value="AB HYDROLASE-1 DOMAIN-CONTAINING PROTEIN"/>
    <property type="match status" value="1"/>
</dbReference>
<dbReference type="GO" id="GO:0016787">
    <property type="term" value="F:hydrolase activity"/>
    <property type="evidence" value="ECO:0007669"/>
    <property type="project" value="UniProtKB-KW"/>
</dbReference>
<proteinExistence type="predicted"/>
<gene>
    <name evidence="2" type="ORF">Cco03nite_02870</name>
</gene>
<dbReference type="Gene3D" id="3.40.50.1820">
    <property type="entry name" value="alpha/beta hydrolase"/>
    <property type="match status" value="1"/>
</dbReference>
<evidence type="ECO:0000259" key="1">
    <source>
        <dbReference type="Pfam" id="PF00561"/>
    </source>
</evidence>
<sequence>MPNPRRSPSRLVPSPRGGVLSVEVSGAPDGRPVFLMHGTPGSRSGPRPRSIVLYRMGVRLVSYDRPGYGGSTRVPGRQVADAAADVAAIADTLELDRFGVIGRSGGGPHALACAALLADRVTRAAALVGIAPPDAPGLAWFDGMAQSNTNDYDMADRDVALFTERLLARADRARRDPESLMAALRGELTHSDLRVIDDTAIRRLITDNYAEATRFGGHGWVDDALAFRREWGFQLSDVTGEVLLWHGADDAFSPVGHTEWLARRIAHAYVQVQADTAHFGSVEILPQALAWVTAGP</sequence>
<feature type="domain" description="AB hydrolase-1" evidence="1">
    <location>
        <begin position="32"/>
        <end position="281"/>
    </location>
</feature>
<dbReference type="InterPro" id="IPR029058">
    <property type="entry name" value="AB_hydrolase_fold"/>
</dbReference>
<dbReference type="InterPro" id="IPR050471">
    <property type="entry name" value="AB_hydrolase"/>
</dbReference>
<keyword evidence="3" id="KW-1185">Reference proteome</keyword>
<dbReference type="InterPro" id="IPR000073">
    <property type="entry name" value="AB_hydrolase_1"/>
</dbReference>
<dbReference type="EMBL" id="BONI01000002">
    <property type="protein sequence ID" value="GIG03587.1"/>
    <property type="molecule type" value="Genomic_DNA"/>
</dbReference>
<dbReference type="PANTHER" id="PTHR43433">
    <property type="entry name" value="HYDROLASE, ALPHA/BETA FOLD FAMILY PROTEIN"/>
    <property type="match status" value="1"/>
</dbReference>
<dbReference type="SUPFAM" id="SSF53474">
    <property type="entry name" value="alpha/beta-Hydrolases"/>
    <property type="match status" value="1"/>
</dbReference>
<reference evidence="2 3" key="1">
    <citation type="submission" date="2021-01" db="EMBL/GenBank/DDBJ databases">
        <title>Whole genome shotgun sequence of Catellatospora coxensis NBRC 107359.</title>
        <authorList>
            <person name="Komaki H."/>
            <person name="Tamura T."/>
        </authorList>
    </citation>
    <scope>NUCLEOTIDE SEQUENCE [LARGE SCALE GENOMIC DNA]</scope>
    <source>
        <strain evidence="2 3">NBRC 107359</strain>
    </source>
</reference>
<accession>A0A8J3P4Q4</accession>
<name>A0A8J3P4Q4_9ACTN</name>
<dbReference type="RefSeq" id="WP_203688068.1">
    <property type="nucleotide sequence ID" value="NZ_BAAALC010000001.1"/>
</dbReference>
<dbReference type="AlphaFoldDB" id="A0A8J3P4Q4"/>
<dbReference type="Pfam" id="PF00561">
    <property type="entry name" value="Abhydrolase_1"/>
    <property type="match status" value="1"/>
</dbReference>
<keyword evidence="2" id="KW-0378">Hydrolase</keyword>